<gene>
    <name evidence="9" type="ORF">D8S85_01175</name>
</gene>
<keyword evidence="2" id="KW-1003">Cell membrane</keyword>
<keyword evidence="4 6" id="KW-1133">Transmembrane helix</keyword>
<evidence type="ECO:0000313" key="10">
    <source>
        <dbReference type="Proteomes" id="UP000270673"/>
    </source>
</evidence>
<dbReference type="Pfam" id="PF02687">
    <property type="entry name" value="FtsX"/>
    <property type="match status" value="1"/>
</dbReference>
<feature type="transmembrane region" description="Helical" evidence="6">
    <location>
        <begin position="21"/>
        <end position="47"/>
    </location>
</feature>
<accession>A0A3Q9IM43</accession>
<dbReference type="PANTHER" id="PTHR30572">
    <property type="entry name" value="MEMBRANE COMPONENT OF TRANSPORTER-RELATED"/>
    <property type="match status" value="1"/>
</dbReference>
<feature type="transmembrane region" description="Helical" evidence="6">
    <location>
        <begin position="267"/>
        <end position="293"/>
    </location>
</feature>
<reference evidence="9 10" key="1">
    <citation type="submission" date="2018-10" db="EMBL/GenBank/DDBJ databases">
        <title>Butyricimonas faecalis sp. nov., isolated from human faeces and emended description of the genus Butyricimonas.</title>
        <authorList>
            <person name="Le Roy T."/>
            <person name="Van der Smissen P."/>
            <person name="Paquot A."/>
            <person name="Delzenne N."/>
            <person name="Muccioli G."/>
            <person name="Collet J.-F."/>
            <person name="Cani P.D."/>
        </authorList>
    </citation>
    <scope>NUCLEOTIDE SEQUENCE [LARGE SCALE GENOMIC DNA]</scope>
    <source>
        <strain evidence="9 10">H184</strain>
    </source>
</reference>
<evidence type="ECO:0000256" key="5">
    <source>
        <dbReference type="ARBA" id="ARBA00023136"/>
    </source>
</evidence>
<evidence type="ECO:0000313" key="9">
    <source>
        <dbReference type="EMBL" id="AZS28299.1"/>
    </source>
</evidence>
<evidence type="ECO:0000259" key="8">
    <source>
        <dbReference type="Pfam" id="PF12704"/>
    </source>
</evidence>
<evidence type="ECO:0000256" key="1">
    <source>
        <dbReference type="ARBA" id="ARBA00004651"/>
    </source>
</evidence>
<dbReference type="PANTHER" id="PTHR30572:SF18">
    <property type="entry name" value="ABC-TYPE MACROLIDE FAMILY EXPORT SYSTEM PERMEASE COMPONENT 2"/>
    <property type="match status" value="1"/>
</dbReference>
<feature type="domain" description="ABC3 transporter permease C-terminal" evidence="7">
    <location>
        <begin position="274"/>
        <end position="396"/>
    </location>
</feature>
<dbReference type="InterPro" id="IPR003838">
    <property type="entry name" value="ABC3_permease_C"/>
</dbReference>
<keyword evidence="10" id="KW-1185">Reference proteome</keyword>
<dbReference type="InterPro" id="IPR050250">
    <property type="entry name" value="Macrolide_Exporter_MacB"/>
</dbReference>
<dbReference type="EMBL" id="CP032819">
    <property type="protein sequence ID" value="AZS28299.1"/>
    <property type="molecule type" value="Genomic_DNA"/>
</dbReference>
<dbReference type="AlphaFoldDB" id="A0A3Q9IM43"/>
<feature type="transmembrane region" description="Helical" evidence="6">
    <location>
        <begin position="314"/>
        <end position="337"/>
    </location>
</feature>
<evidence type="ECO:0000256" key="4">
    <source>
        <dbReference type="ARBA" id="ARBA00022989"/>
    </source>
</evidence>
<protein>
    <submittedName>
        <fullName evidence="9">FtsX-like permease family protein</fullName>
    </submittedName>
</protein>
<dbReference type="Pfam" id="PF12704">
    <property type="entry name" value="MacB_PCD"/>
    <property type="match status" value="1"/>
</dbReference>
<dbReference type="RefSeq" id="WP_127074720.1">
    <property type="nucleotide sequence ID" value="NZ_CP032819.1"/>
</dbReference>
<evidence type="ECO:0000256" key="6">
    <source>
        <dbReference type="SAM" id="Phobius"/>
    </source>
</evidence>
<dbReference type="KEGG" id="buy:D8S85_01175"/>
<dbReference type="GO" id="GO:0005886">
    <property type="term" value="C:plasma membrane"/>
    <property type="evidence" value="ECO:0007669"/>
    <property type="project" value="UniProtKB-SubCell"/>
</dbReference>
<keyword evidence="5 6" id="KW-0472">Membrane</keyword>
<name>A0A3Q9IM43_9BACT</name>
<feature type="transmembrane region" description="Helical" evidence="6">
    <location>
        <begin position="368"/>
        <end position="393"/>
    </location>
</feature>
<dbReference type="Proteomes" id="UP000270673">
    <property type="component" value="Chromosome"/>
</dbReference>
<evidence type="ECO:0000259" key="7">
    <source>
        <dbReference type="Pfam" id="PF02687"/>
    </source>
</evidence>
<evidence type="ECO:0000256" key="3">
    <source>
        <dbReference type="ARBA" id="ARBA00022692"/>
    </source>
</evidence>
<proteinExistence type="predicted"/>
<dbReference type="InterPro" id="IPR025857">
    <property type="entry name" value="MacB_PCD"/>
</dbReference>
<feature type="domain" description="MacB-like periplasmic core" evidence="8">
    <location>
        <begin position="57"/>
        <end position="229"/>
    </location>
</feature>
<organism evidence="9 10">
    <name type="scientific">Butyricimonas faecalis</name>
    <dbReference type="NCBI Taxonomy" id="2093856"/>
    <lineage>
        <taxon>Bacteria</taxon>
        <taxon>Pseudomonadati</taxon>
        <taxon>Bacteroidota</taxon>
        <taxon>Bacteroidia</taxon>
        <taxon>Bacteroidales</taxon>
        <taxon>Odoribacteraceae</taxon>
        <taxon>Butyricimonas</taxon>
    </lineage>
</organism>
<dbReference type="OrthoDB" id="1109882at2"/>
<sequence length="406" mass="46512">MERIRIYFKPIWYNIVRHKAYAGFCVFGTMLTFVFITILLQVAYVILCDTAPAIAADRIVSVPFVLRDNKGEAVKGLNRSDIRTLMNNVREDVRYTSYHYEAVDIMVNGRYEEYGIYFVDRDYWNVFQFEFVQGHFFTEGEMQMPCVIVNENFVRSFFPDKSVINKEIQIEGNTYRITGVVADVSYFAPQGKASLWVPEKFSKNESNDWVETYILYPENMEAETMVRSVTNAYQFFVKTYYNIDKSVSVKQISTEKQFIRKMYGGDLFLSGVGVMIFILLVVPVLNIVLLSMANTNVQTREIGLKRALGASKRTSFLFILVENLLLVITGTVLGILLTVPVCRGIDWIVFSNSIEGQMMLLPRLNWTIIFISVLPLALLFSFLSGGIPAYLTVKRPIIDMLKGGMK</sequence>
<evidence type="ECO:0000256" key="2">
    <source>
        <dbReference type="ARBA" id="ARBA00022475"/>
    </source>
</evidence>
<dbReference type="GO" id="GO:0022857">
    <property type="term" value="F:transmembrane transporter activity"/>
    <property type="evidence" value="ECO:0007669"/>
    <property type="project" value="TreeGrafter"/>
</dbReference>
<keyword evidence="3 6" id="KW-0812">Transmembrane</keyword>
<comment type="subcellular location">
    <subcellularLocation>
        <location evidence="1">Cell membrane</location>
        <topology evidence="1">Multi-pass membrane protein</topology>
    </subcellularLocation>
</comment>